<dbReference type="EMBL" id="CP080647">
    <property type="protein sequence ID" value="QYX75523.1"/>
    <property type="molecule type" value="Genomic_DNA"/>
</dbReference>
<gene>
    <name evidence="2" type="ORF">K1J60_02435</name>
</gene>
<feature type="compositionally biased region" description="Basic and acidic residues" evidence="1">
    <location>
        <begin position="18"/>
        <end position="27"/>
    </location>
</feature>
<feature type="region of interest" description="Disordered" evidence="1">
    <location>
        <begin position="1"/>
        <end position="77"/>
    </location>
</feature>
<feature type="compositionally biased region" description="Pro residues" evidence="1">
    <location>
        <begin position="54"/>
        <end position="77"/>
    </location>
</feature>
<reference evidence="2 3" key="1">
    <citation type="submission" date="2021-08" db="EMBL/GenBank/DDBJ databases">
        <authorList>
            <person name="Ping M."/>
        </authorList>
    </citation>
    <scope>NUCLEOTIDE SEQUENCE [LARGE SCALE GENOMIC DNA]</scope>
    <source>
        <strain evidence="2 3">MG28</strain>
    </source>
</reference>
<dbReference type="RefSeq" id="WP_220644684.1">
    <property type="nucleotide sequence ID" value="NZ_CP080647.1"/>
</dbReference>
<name>A0ABX8XIU1_9ACTN</name>
<evidence type="ECO:0000313" key="3">
    <source>
        <dbReference type="Proteomes" id="UP000827138"/>
    </source>
</evidence>
<dbReference type="Proteomes" id="UP000827138">
    <property type="component" value="Chromosome"/>
</dbReference>
<protein>
    <submittedName>
        <fullName evidence="2">Uncharacterized protein</fullName>
    </submittedName>
</protein>
<proteinExistence type="predicted"/>
<accession>A0ABX8XIU1</accession>
<evidence type="ECO:0000256" key="1">
    <source>
        <dbReference type="SAM" id="MobiDB-lite"/>
    </source>
</evidence>
<evidence type="ECO:0000313" key="2">
    <source>
        <dbReference type="EMBL" id="QYX75523.1"/>
    </source>
</evidence>
<sequence>MTDETEPQPTPPALSAEEEAKALRDLLDEGAEPDEDRPLGILRSRYRPADRPRPSPPPTSPAPPPPPPAPPTPPPAE</sequence>
<keyword evidence="3" id="KW-1185">Reference proteome</keyword>
<organism evidence="2 3">
    <name type="scientific">Streptomyces akebiae</name>
    <dbReference type="NCBI Taxonomy" id="2865673"/>
    <lineage>
        <taxon>Bacteria</taxon>
        <taxon>Bacillati</taxon>
        <taxon>Actinomycetota</taxon>
        <taxon>Actinomycetes</taxon>
        <taxon>Kitasatosporales</taxon>
        <taxon>Streptomycetaceae</taxon>
        <taxon>Streptomyces</taxon>
    </lineage>
</organism>